<dbReference type="InterPro" id="IPR019151">
    <property type="entry name" value="Proteasome_assmbl_chaperone_2"/>
</dbReference>
<dbReference type="SUPFAM" id="SSF159659">
    <property type="entry name" value="Cgl1923-like"/>
    <property type="match status" value="1"/>
</dbReference>
<keyword evidence="3" id="KW-1185">Reference proteome</keyword>
<dbReference type="eggNOG" id="COG1938">
    <property type="taxonomic scope" value="Bacteria"/>
</dbReference>
<protein>
    <recommendedName>
        <fullName evidence="4">ATP-grasp superfamily enzyme</fullName>
    </recommendedName>
</protein>
<dbReference type="InterPro" id="IPR008492">
    <property type="entry name" value="Rv2714-like"/>
</dbReference>
<dbReference type="Gene3D" id="3.40.50.10900">
    <property type="entry name" value="PAC-like subunit"/>
    <property type="match status" value="1"/>
</dbReference>
<accession>A0LQU4</accession>
<evidence type="ECO:0008006" key="4">
    <source>
        <dbReference type="Google" id="ProtNLM"/>
    </source>
</evidence>
<proteinExistence type="predicted"/>
<name>A0LQU4_ACIC1</name>
<dbReference type="OrthoDB" id="3733464at2"/>
<dbReference type="InterPro" id="IPR038389">
    <property type="entry name" value="PSMG2_sf"/>
</dbReference>
<reference evidence="2 3" key="1">
    <citation type="journal article" date="2009" name="Genome Res.">
        <title>Complete genome of the cellulolytic thermophile Acidothermus cellulolyticus 11B provides insights into its ecophysiological and evolutionary adaptations.</title>
        <authorList>
            <person name="Barabote R.D."/>
            <person name="Xie G."/>
            <person name="Leu D.H."/>
            <person name="Normand P."/>
            <person name="Necsulea A."/>
            <person name="Daubin V."/>
            <person name="Medigue C."/>
            <person name="Adney W.S."/>
            <person name="Xu X.C."/>
            <person name="Lapidus A."/>
            <person name="Parales R.E."/>
            <person name="Detter C."/>
            <person name="Pujic P."/>
            <person name="Bruce D."/>
            <person name="Lavire C."/>
            <person name="Challacombe J.F."/>
            <person name="Brettin T.S."/>
            <person name="Berry A.M."/>
        </authorList>
    </citation>
    <scope>NUCLEOTIDE SEQUENCE [LARGE SCALE GENOMIC DNA]</scope>
    <source>
        <strain evidence="3">ATCC 43068 / DSM 8971 / 11B</strain>
    </source>
</reference>
<dbReference type="InParanoid" id="A0LQU4"/>
<evidence type="ECO:0000313" key="3">
    <source>
        <dbReference type="Proteomes" id="UP000008221"/>
    </source>
</evidence>
<feature type="compositionally biased region" description="Basic and acidic residues" evidence="1">
    <location>
        <begin position="292"/>
        <end position="310"/>
    </location>
</feature>
<dbReference type="KEGG" id="ace:Acel_0028"/>
<dbReference type="STRING" id="351607.Acel_0028"/>
<dbReference type="EMBL" id="CP000481">
    <property type="protein sequence ID" value="ABK51804.1"/>
    <property type="molecule type" value="Genomic_DNA"/>
</dbReference>
<evidence type="ECO:0000256" key="1">
    <source>
        <dbReference type="SAM" id="MobiDB-lite"/>
    </source>
</evidence>
<organism evidence="2 3">
    <name type="scientific">Acidothermus cellulolyticus (strain ATCC 43068 / DSM 8971 / 11B)</name>
    <dbReference type="NCBI Taxonomy" id="351607"/>
    <lineage>
        <taxon>Bacteria</taxon>
        <taxon>Bacillati</taxon>
        <taxon>Actinomycetota</taxon>
        <taxon>Actinomycetes</taxon>
        <taxon>Acidothermales</taxon>
        <taxon>Acidothermaceae</taxon>
        <taxon>Acidothermus</taxon>
    </lineage>
</organism>
<dbReference type="Proteomes" id="UP000008221">
    <property type="component" value="Chromosome"/>
</dbReference>
<dbReference type="HOGENOM" id="CLU_055821_0_0_11"/>
<feature type="region of interest" description="Disordered" evidence="1">
    <location>
        <begin position="270"/>
        <end position="310"/>
    </location>
</feature>
<dbReference type="RefSeq" id="WP_011718868.1">
    <property type="nucleotide sequence ID" value="NC_008578.1"/>
</dbReference>
<dbReference type="Gene3D" id="1.10.287.100">
    <property type="match status" value="1"/>
</dbReference>
<gene>
    <name evidence="2" type="ordered locus">Acel_0028</name>
</gene>
<dbReference type="PIRSF" id="PIRSF028754">
    <property type="entry name" value="UCP028754"/>
    <property type="match status" value="1"/>
</dbReference>
<evidence type="ECO:0000313" key="2">
    <source>
        <dbReference type="EMBL" id="ABK51804.1"/>
    </source>
</evidence>
<dbReference type="AlphaFoldDB" id="A0LQU4"/>
<dbReference type="Pfam" id="PF09754">
    <property type="entry name" value="PAC2"/>
    <property type="match status" value="1"/>
</dbReference>
<sequence>MLDPTDLYTISGTPPARAPDAPLILVHALSGYVDAGDAVRLTARHLLDTLDHREIARFDIDQLFDYRARRPPMLFDEDHWAAYDAPELVVHAVTDGGGREFLLLTGPEPDTQWERFVAAVCTLLERYGVDVTVGLNAIPLATPHTRPIGVTRHATSQDLIPGNRPWLQQVHVPASAAHLLEFRLGEQGRKAMGIAVHVPHYVAQSEFPPAALRLIDELRERTGLDLPREPIATAAAATLAEIDRQVGESTDAMAMVSTLEQQYDAFLHARSGESPLGGGTDNLPSADELAAELERFLAEQARRHRDDRDQ</sequence>